<keyword evidence="1" id="KW-0472">Membrane</keyword>
<keyword evidence="1" id="KW-0812">Transmembrane</keyword>
<proteinExistence type="predicted"/>
<gene>
    <name evidence="2" type="ORF">CTEN0397_LOCUS7765</name>
</gene>
<evidence type="ECO:0000313" key="2">
    <source>
        <dbReference type="EMBL" id="CAD8936718.1"/>
    </source>
</evidence>
<sequence length="128" mass="13927">MCPQGLVWSLCQRVIQTILDEWSSSSSSSSGATSYCSSDDKLTSDSHHPPLWLIVKLLFSIRIHYQSRNEHGLQAATSGKGLTIAITGSIRITKDCMLLQSCALVGPSASIILSALTVFLLINCFRQI</sequence>
<organism evidence="2">
    <name type="scientific">Cyclophora tenuis</name>
    <name type="common">Marine diatom</name>
    <dbReference type="NCBI Taxonomy" id="216820"/>
    <lineage>
        <taxon>Eukaryota</taxon>
        <taxon>Sar</taxon>
        <taxon>Stramenopiles</taxon>
        <taxon>Ochrophyta</taxon>
        <taxon>Bacillariophyta</taxon>
        <taxon>Fragilariophyceae</taxon>
        <taxon>Fragilariophycidae</taxon>
        <taxon>Cyclophorales</taxon>
        <taxon>Cyclophoraceae</taxon>
        <taxon>Cyclophora</taxon>
    </lineage>
</organism>
<feature type="transmembrane region" description="Helical" evidence="1">
    <location>
        <begin position="104"/>
        <end position="125"/>
    </location>
</feature>
<accession>A0A7S1D598</accession>
<protein>
    <submittedName>
        <fullName evidence="2">Uncharacterized protein</fullName>
    </submittedName>
</protein>
<dbReference type="AlphaFoldDB" id="A0A7S1D598"/>
<name>A0A7S1D598_CYCTE</name>
<dbReference type="EMBL" id="HBFW01012069">
    <property type="protein sequence ID" value="CAD8936718.1"/>
    <property type="molecule type" value="Transcribed_RNA"/>
</dbReference>
<keyword evidence="1" id="KW-1133">Transmembrane helix</keyword>
<evidence type="ECO:0000256" key="1">
    <source>
        <dbReference type="SAM" id="Phobius"/>
    </source>
</evidence>
<reference evidence="2" key="1">
    <citation type="submission" date="2021-01" db="EMBL/GenBank/DDBJ databases">
        <authorList>
            <person name="Corre E."/>
            <person name="Pelletier E."/>
            <person name="Niang G."/>
            <person name="Scheremetjew M."/>
            <person name="Finn R."/>
            <person name="Kale V."/>
            <person name="Holt S."/>
            <person name="Cochrane G."/>
            <person name="Meng A."/>
            <person name="Brown T."/>
            <person name="Cohen L."/>
        </authorList>
    </citation>
    <scope>NUCLEOTIDE SEQUENCE</scope>
    <source>
        <strain evidence="2">ECT3854</strain>
    </source>
</reference>